<accession>A0A1B1AH25</accession>
<evidence type="ECO:0008006" key="4">
    <source>
        <dbReference type="Google" id="ProtNLM"/>
    </source>
</evidence>
<evidence type="ECO:0000256" key="1">
    <source>
        <dbReference type="SAM" id="Phobius"/>
    </source>
</evidence>
<proteinExistence type="predicted"/>
<keyword evidence="1" id="KW-0472">Membrane</keyword>
<dbReference type="InParanoid" id="A0A1B1AH25"/>
<evidence type="ECO:0000313" key="2">
    <source>
        <dbReference type="EMBL" id="ANP45840.1"/>
    </source>
</evidence>
<name>A0A1B1AH25_9PROT</name>
<organism evidence="2 3">
    <name type="scientific">Candidatus Viadribacter manganicus</name>
    <dbReference type="NCBI Taxonomy" id="1759059"/>
    <lineage>
        <taxon>Bacteria</taxon>
        <taxon>Pseudomonadati</taxon>
        <taxon>Pseudomonadota</taxon>
        <taxon>Alphaproteobacteria</taxon>
        <taxon>Hyphomonadales</taxon>
        <taxon>Hyphomonadaceae</taxon>
        <taxon>Candidatus Viadribacter</taxon>
    </lineage>
</organism>
<keyword evidence="3" id="KW-1185">Reference proteome</keyword>
<keyword evidence="1" id="KW-1133">Transmembrane helix</keyword>
<evidence type="ECO:0000313" key="3">
    <source>
        <dbReference type="Proteomes" id="UP000092498"/>
    </source>
</evidence>
<dbReference type="EMBL" id="CP013244">
    <property type="protein sequence ID" value="ANP45840.1"/>
    <property type="molecule type" value="Genomic_DNA"/>
</dbReference>
<dbReference type="Proteomes" id="UP000092498">
    <property type="component" value="Chromosome"/>
</dbReference>
<dbReference type="AlphaFoldDB" id="A0A1B1AH25"/>
<dbReference type="KEGG" id="cbot:ATE48_07830"/>
<gene>
    <name evidence="2" type="ORF">ATE48_07830</name>
</gene>
<feature type="transmembrane region" description="Helical" evidence="1">
    <location>
        <begin position="76"/>
        <end position="94"/>
    </location>
</feature>
<dbReference type="RefSeq" id="WP_066769842.1">
    <property type="nucleotide sequence ID" value="NZ_CP013244.1"/>
</dbReference>
<reference evidence="2 3" key="1">
    <citation type="submission" date="2015-11" db="EMBL/GenBank/DDBJ databases">
        <title>Whole-Genome Sequence of Candidatus Oderbacter manganicum from the National Park Lower Oder Valley, Germany.</title>
        <authorList>
            <person name="Braun B."/>
            <person name="Liere K."/>
            <person name="Szewzyk U."/>
        </authorList>
    </citation>
    <scope>NUCLEOTIDE SEQUENCE [LARGE SCALE GENOMIC DNA]</scope>
    <source>
        <strain evidence="2 3">OTSz_A_272</strain>
    </source>
</reference>
<sequence length="100" mass="10465">MTDVAKKLTDELSDDYDTVVRALGRMAKNIGEHGDDAVVESAQTFIHSASALAEKIKTQSTKLAKTAGEEVREHPIAAAALAAAAVGLLGFAVSQTGKRQ</sequence>
<protein>
    <recommendedName>
        <fullName evidence="4">DUF883 domain-containing protein</fullName>
    </recommendedName>
</protein>
<keyword evidence="1" id="KW-0812">Transmembrane</keyword>